<comment type="catalytic activity">
    <reaction evidence="1">
        <text>S-ubiquitinyl-[E2 ubiquitin-conjugating enzyme]-L-cysteine + [acceptor protein]-L-lysine = [E2 ubiquitin-conjugating enzyme]-L-cysteine + N(6)-ubiquitinyl-[acceptor protein]-L-lysine.</text>
        <dbReference type="EC" id="2.3.2.27"/>
    </reaction>
</comment>
<proteinExistence type="predicted"/>
<feature type="domain" description="C3H1-type" evidence="10">
    <location>
        <begin position="72"/>
        <end position="99"/>
    </location>
</feature>
<dbReference type="Gene3D" id="3.30.40.10">
    <property type="entry name" value="Zinc/RING finger domain, C3HC4 (zinc finger)"/>
    <property type="match status" value="1"/>
</dbReference>
<reference evidence="11 12" key="1">
    <citation type="journal article" date="2021" name="Elife">
        <title>Chloroplast acquisition without the gene transfer in kleptoplastic sea slugs, Plakobranchus ocellatus.</title>
        <authorList>
            <person name="Maeda T."/>
            <person name="Takahashi S."/>
            <person name="Yoshida T."/>
            <person name="Shimamura S."/>
            <person name="Takaki Y."/>
            <person name="Nagai Y."/>
            <person name="Toyoda A."/>
            <person name="Suzuki Y."/>
            <person name="Arimoto A."/>
            <person name="Ishii H."/>
            <person name="Satoh N."/>
            <person name="Nishiyama T."/>
            <person name="Hasebe M."/>
            <person name="Maruyama T."/>
            <person name="Minagawa J."/>
            <person name="Obokata J."/>
            <person name="Shigenobu S."/>
        </authorList>
    </citation>
    <scope>NUCLEOTIDE SEQUENCE [LARGE SCALE GENOMIC DNA]</scope>
</reference>
<dbReference type="PROSITE" id="PS50089">
    <property type="entry name" value="ZF_RING_2"/>
    <property type="match status" value="1"/>
</dbReference>
<evidence type="ECO:0000256" key="3">
    <source>
        <dbReference type="ARBA" id="ARBA00022679"/>
    </source>
</evidence>
<evidence type="ECO:0000256" key="7">
    <source>
        <dbReference type="PROSITE-ProRule" id="PRU00723"/>
    </source>
</evidence>
<evidence type="ECO:0000256" key="4">
    <source>
        <dbReference type="ARBA" id="ARBA00022723"/>
    </source>
</evidence>
<dbReference type="PANTHER" id="PTHR11224">
    <property type="entry name" value="MAKORIN-RELATED"/>
    <property type="match status" value="1"/>
</dbReference>
<dbReference type="InterPro" id="IPR001841">
    <property type="entry name" value="Znf_RING"/>
</dbReference>
<dbReference type="EC" id="2.3.2.27" evidence="2"/>
<feature type="zinc finger region" description="C3H1-type" evidence="7">
    <location>
        <begin position="72"/>
        <end position="99"/>
    </location>
</feature>
<evidence type="ECO:0000256" key="1">
    <source>
        <dbReference type="ARBA" id="ARBA00000900"/>
    </source>
</evidence>
<evidence type="ECO:0000256" key="5">
    <source>
        <dbReference type="ARBA" id="ARBA00022771"/>
    </source>
</evidence>
<dbReference type="CDD" id="cd16521">
    <property type="entry name" value="RING-HC_MKRN"/>
    <property type="match status" value="1"/>
</dbReference>
<dbReference type="SUPFAM" id="SSF57850">
    <property type="entry name" value="RING/U-box"/>
    <property type="match status" value="1"/>
</dbReference>
<evidence type="ECO:0000259" key="10">
    <source>
        <dbReference type="PROSITE" id="PS50103"/>
    </source>
</evidence>
<dbReference type="InterPro" id="IPR045072">
    <property type="entry name" value="MKRN-like"/>
</dbReference>
<dbReference type="PROSITE" id="PS00518">
    <property type="entry name" value="ZF_RING_1"/>
    <property type="match status" value="1"/>
</dbReference>
<keyword evidence="4 7" id="KW-0479">Metal-binding</keyword>
<feature type="compositionally biased region" description="Polar residues" evidence="8">
    <location>
        <begin position="1"/>
        <end position="11"/>
    </location>
</feature>
<evidence type="ECO:0000256" key="6">
    <source>
        <dbReference type="ARBA" id="ARBA00022833"/>
    </source>
</evidence>
<evidence type="ECO:0000259" key="9">
    <source>
        <dbReference type="PROSITE" id="PS50089"/>
    </source>
</evidence>
<feature type="region of interest" description="Disordered" evidence="8">
    <location>
        <begin position="1"/>
        <end position="51"/>
    </location>
</feature>
<dbReference type="InterPro" id="IPR000571">
    <property type="entry name" value="Znf_CCCH"/>
</dbReference>
<evidence type="ECO:0000313" key="11">
    <source>
        <dbReference type="EMBL" id="GFR67125.1"/>
    </source>
</evidence>
<dbReference type="EMBL" id="BMAT01007579">
    <property type="protein sequence ID" value="GFR67125.1"/>
    <property type="molecule type" value="Genomic_DNA"/>
</dbReference>
<dbReference type="Pfam" id="PF13639">
    <property type="entry name" value="zf-RING_2"/>
    <property type="match status" value="1"/>
</dbReference>
<dbReference type="SMART" id="SM00184">
    <property type="entry name" value="RING"/>
    <property type="match status" value="1"/>
</dbReference>
<keyword evidence="3" id="KW-0808">Transferase</keyword>
<feature type="domain" description="RING-type" evidence="9">
    <location>
        <begin position="111"/>
        <end position="169"/>
    </location>
</feature>
<keyword evidence="12" id="KW-1185">Reference proteome</keyword>
<dbReference type="GO" id="GO:0008270">
    <property type="term" value="F:zinc ion binding"/>
    <property type="evidence" value="ECO:0007669"/>
    <property type="project" value="UniProtKB-KW"/>
</dbReference>
<dbReference type="InterPro" id="IPR013083">
    <property type="entry name" value="Znf_RING/FYVE/PHD"/>
</dbReference>
<gene>
    <name evidence="11" type="ORF">ElyMa_003698400</name>
</gene>
<dbReference type="Gene3D" id="4.10.1000.10">
    <property type="entry name" value="Zinc finger, CCCH-type"/>
    <property type="match status" value="1"/>
</dbReference>
<keyword evidence="5 7" id="KW-0863">Zinc-finger</keyword>
<name>A0AAV4F2D4_9GAST</name>
<dbReference type="GO" id="GO:0000209">
    <property type="term" value="P:protein polyubiquitination"/>
    <property type="evidence" value="ECO:0007669"/>
    <property type="project" value="InterPro"/>
</dbReference>
<dbReference type="GO" id="GO:0061630">
    <property type="term" value="F:ubiquitin protein ligase activity"/>
    <property type="evidence" value="ECO:0007669"/>
    <property type="project" value="UniProtKB-EC"/>
</dbReference>
<dbReference type="InterPro" id="IPR017907">
    <property type="entry name" value="Znf_RING_CS"/>
</dbReference>
<dbReference type="Proteomes" id="UP000762676">
    <property type="component" value="Unassembled WGS sequence"/>
</dbReference>
<organism evidence="11 12">
    <name type="scientific">Elysia marginata</name>
    <dbReference type="NCBI Taxonomy" id="1093978"/>
    <lineage>
        <taxon>Eukaryota</taxon>
        <taxon>Metazoa</taxon>
        <taxon>Spiralia</taxon>
        <taxon>Lophotrochozoa</taxon>
        <taxon>Mollusca</taxon>
        <taxon>Gastropoda</taxon>
        <taxon>Heterobranchia</taxon>
        <taxon>Euthyneura</taxon>
        <taxon>Panpulmonata</taxon>
        <taxon>Sacoglossa</taxon>
        <taxon>Placobranchoidea</taxon>
        <taxon>Plakobranchidae</taxon>
        <taxon>Elysia</taxon>
    </lineage>
</organism>
<dbReference type="PANTHER" id="PTHR11224:SF10">
    <property type="entry name" value="IP09428P-RELATED"/>
    <property type="match status" value="1"/>
</dbReference>
<evidence type="ECO:0000256" key="2">
    <source>
        <dbReference type="ARBA" id="ARBA00012483"/>
    </source>
</evidence>
<accession>A0AAV4F2D4</accession>
<feature type="compositionally biased region" description="Low complexity" evidence="8">
    <location>
        <begin position="25"/>
        <end position="41"/>
    </location>
</feature>
<dbReference type="AlphaFoldDB" id="A0AAV4F2D4"/>
<protein>
    <recommendedName>
        <fullName evidence="2">RING-type E3 ubiquitin transferase</fullName>
        <ecNumber evidence="2">2.3.2.27</ecNumber>
    </recommendedName>
</protein>
<dbReference type="PROSITE" id="PS50103">
    <property type="entry name" value="ZF_C3H1"/>
    <property type="match status" value="1"/>
</dbReference>
<evidence type="ECO:0000256" key="8">
    <source>
        <dbReference type="SAM" id="MobiDB-lite"/>
    </source>
</evidence>
<sequence length="222" mass="25384">MADSGQAQEGNFATAATAAVDGRTNRSTQTRNSTSTTTNSQPPVRETRPQSPCRFSLRGRCRNGCRCSQFHATTVPSCKHFQRGHCKVGQNCKCIHVLDSAQRERDEEQECSICFEKVLANNEPSDDATTSKFGILPNCNHCFCLSCIRKWRTTGGGARAMRKTCPVCRTPSEFIVPSDHWIEDLEDKKKFIENFKKVYQMEQRWREMITIIMAIWIKIFFW</sequence>
<comment type="caution">
    <text evidence="11">The sequence shown here is derived from an EMBL/GenBank/DDBJ whole genome shotgun (WGS) entry which is preliminary data.</text>
</comment>
<keyword evidence="6 7" id="KW-0862">Zinc</keyword>
<evidence type="ECO:0000313" key="12">
    <source>
        <dbReference type="Proteomes" id="UP000762676"/>
    </source>
</evidence>